<dbReference type="InterPro" id="IPR005064">
    <property type="entry name" value="BUG"/>
</dbReference>
<sequence>MKMKRRTLLGAAAASLCAGAVPRAFAQDDWPSRPVKIVSPYGAGGPNDISARLIGEYLAHRLGQAFIVENKTGAGTRLGNSVVAHAPGDGYTLLYAAAPYSTLEALYGKLNYDARKDLRPVAMAATVPLFLVVNAQAPFKTAQELIAYGKSQANGLTFGSPGYGSLPHLAAELLYRDAGVKGLTVQYRGDVAAYTDLLAGGRLDATLTAITAALPHIQSGKLRVLGVASSSRSEIYPQAPTLREQGLPNVVASGWYGFMAPAAVSDAIVGRLDSEINRALKDPELRQKLLAQGMEPIPGSAAEFGKFISAEMDKWSEVIRKAGIKGE</sequence>
<dbReference type="InterPro" id="IPR042100">
    <property type="entry name" value="Bug_dom1"/>
</dbReference>
<evidence type="ECO:0000313" key="3">
    <source>
        <dbReference type="EMBL" id="SHH37456.1"/>
    </source>
</evidence>
<dbReference type="Gene3D" id="3.40.190.10">
    <property type="entry name" value="Periplasmic binding protein-like II"/>
    <property type="match status" value="1"/>
</dbReference>
<dbReference type="OrthoDB" id="8678477at2"/>
<dbReference type="PIRSF" id="PIRSF017082">
    <property type="entry name" value="YflP"/>
    <property type="match status" value="1"/>
</dbReference>
<comment type="similarity">
    <text evidence="1">Belongs to the UPF0065 (bug) family.</text>
</comment>
<dbReference type="AlphaFoldDB" id="A0A1M5SG07"/>
<dbReference type="PROSITE" id="PS51318">
    <property type="entry name" value="TAT"/>
    <property type="match status" value="1"/>
</dbReference>
<dbReference type="Pfam" id="PF03401">
    <property type="entry name" value="TctC"/>
    <property type="match status" value="1"/>
</dbReference>
<feature type="signal peptide" evidence="2">
    <location>
        <begin position="1"/>
        <end position="26"/>
    </location>
</feature>
<protein>
    <submittedName>
        <fullName evidence="3">Tripartite-type tricarboxylate transporter, receptor component TctC</fullName>
    </submittedName>
</protein>
<dbReference type="Gene3D" id="3.40.190.150">
    <property type="entry name" value="Bordetella uptake gene, domain 1"/>
    <property type="match status" value="1"/>
</dbReference>
<organism evidence="3 4">
    <name type="scientific">Pollutimonas bauzanensis</name>
    <dbReference type="NCBI Taxonomy" id="658167"/>
    <lineage>
        <taxon>Bacteria</taxon>
        <taxon>Pseudomonadati</taxon>
        <taxon>Pseudomonadota</taxon>
        <taxon>Betaproteobacteria</taxon>
        <taxon>Burkholderiales</taxon>
        <taxon>Alcaligenaceae</taxon>
        <taxon>Pollutimonas</taxon>
    </lineage>
</organism>
<evidence type="ECO:0000256" key="2">
    <source>
        <dbReference type="SAM" id="SignalP"/>
    </source>
</evidence>
<keyword evidence="4" id="KW-1185">Reference proteome</keyword>
<feature type="chain" id="PRO_5013087454" evidence="2">
    <location>
        <begin position="27"/>
        <end position="327"/>
    </location>
</feature>
<proteinExistence type="inferred from homology"/>
<evidence type="ECO:0000313" key="4">
    <source>
        <dbReference type="Proteomes" id="UP000184226"/>
    </source>
</evidence>
<dbReference type="CDD" id="cd13578">
    <property type="entry name" value="PBP2_Bug27"/>
    <property type="match status" value="1"/>
</dbReference>
<dbReference type="SUPFAM" id="SSF53850">
    <property type="entry name" value="Periplasmic binding protein-like II"/>
    <property type="match status" value="1"/>
</dbReference>
<dbReference type="Proteomes" id="UP000184226">
    <property type="component" value="Unassembled WGS sequence"/>
</dbReference>
<keyword evidence="2" id="KW-0732">Signal</keyword>
<evidence type="ECO:0000256" key="1">
    <source>
        <dbReference type="ARBA" id="ARBA00006987"/>
    </source>
</evidence>
<dbReference type="EMBL" id="FQXE01000003">
    <property type="protein sequence ID" value="SHH37456.1"/>
    <property type="molecule type" value="Genomic_DNA"/>
</dbReference>
<gene>
    <name evidence="3" type="ORF">SAMN04488135_10369</name>
</gene>
<dbReference type="PANTHER" id="PTHR42928">
    <property type="entry name" value="TRICARBOXYLATE-BINDING PROTEIN"/>
    <property type="match status" value="1"/>
</dbReference>
<keyword evidence="3" id="KW-0675">Receptor</keyword>
<reference evidence="3 4" key="1">
    <citation type="submission" date="2016-11" db="EMBL/GenBank/DDBJ databases">
        <authorList>
            <person name="Jaros S."/>
            <person name="Januszkiewicz K."/>
            <person name="Wedrychowicz H."/>
        </authorList>
    </citation>
    <scope>NUCLEOTIDE SEQUENCE [LARGE SCALE GENOMIC DNA]</scope>
    <source>
        <strain evidence="3 4">CGMCC 1.10190</strain>
    </source>
</reference>
<accession>A0A1M5SG07</accession>
<name>A0A1M5SG07_9BURK</name>
<dbReference type="PANTHER" id="PTHR42928:SF5">
    <property type="entry name" value="BLR1237 PROTEIN"/>
    <property type="match status" value="1"/>
</dbReference>
<dbReference type="STRING" id="658167.SAMN04488135_10369"/>
<dbReference type="InterPro" id="IPR006311">
    <property type="entry name" value="TAT_signal"/>
</dbReference>
<dbReference type="RefSeq" id="WP_073102270.1">
    <property type="nucleotide sequence ID" value="NZ_FQXE01000003.1"/>
</dbReference>